<dbReference type="GO" id="GO:0005829">
    <property type="term" value="C:cytosol"/>
    <property type="evidence" value="ECO:0007669"/>
    <property type="project" value="TreeGrafter"/>
</dbReference>
<dbReference type="GO" id="GO:0004832">
    <property type="term" value="F:valine-tRNA ligase activity"/>
    <property type="evidence" value="ECO:0007669"/>
    <property type="project" value="UniProtKB-UniRule"/>
</dbReference>
<evidence type="ECO:0000256" key="7">
    <source>
        <dbReference type="ARBA" id="ARBA00023146"/>
    </source>
</evidence>
<dbReference type="InterPro" id="IPR002300">
    <property type="entry name" value="aa-tRNA-synth_Ia"/>
</dbReference>
<evidence type="ECO:0000256" key="2">
    <source>
        <dbReference type="ARBA" id="ARBA00022598"/>
    </source>
</evidence>
<comment type="catalytic activity">
    <reaction evidence="8 9">
        <text>tRNA(Val) + L-valine + ATP = L-valyl-tRNA(Val) + AMP + diphosphate</text>
        <dbReference type="Rhea" id="RHEA:10704"/>
        <dbReference type="Rhea" id="RHEA-COMP:9672"/>
        <dbReference type="Rhea" id="RHEA-COMP:9708"/>
        <dbReference type="ChEBI" id="CHEBI:30616"/>
        <dbReference type="ChEBI" id="CHEBI:33019"/>
        <dbReference type="ChEBI" id="CHEBI:57762"/>
        <dbReference type="ChEBI" id="CHEBI:78442"/>
        <dbReference type="ChEBI" id="CHEBI:78537"/>
        <dbReference type="ChEBI" id="CHEBI:456215"/>
        <dbReference type="EC" id="6.1.1.9"/>
    </reaction>
</comment>
<dbReference type="SUPFAM" id="SSF46589">
    <property type="entry name" value="tRNA-binding arm"/>
    <property type="match status" value="1"/>
</dbReference>
<accession>A0A0F6CL55</accession>
<dbReference type="PANTHER" id="PTHR11946">
    <property type="entry name" value="VALYL-TRNA SYNTHETASES"/>
    <property type="match status" value="1"/>
</dbReference>
<evidence type="ECO:0000256" key="6">
    <source>
        <dbReference type="ARBA" id="ARBA00023054"/>
    </source>
</evidence>
<dbReference type="SUPFAM" id="SSF52374">
    <property type="entry name" value="Nucleotidylyl transferase"/>
    <property type="match status" value="1"/>
</dbReference>
<feature type="domain" description="Aminoacyl-tRNA synthetase class Ia" evidence="10">
    <location>
        <begin position="437"/>
        <end position="565"/>
    </location>
</feature>
<keyword evidence="7 9" id="KW-0030">Aminoacyl-tRNA synthetase</keyword>
<dbReference type="InterPro" id="IPR009008">
    <property type="entry name" value="Val/Leu/Ile-tRNA-synth_edit"/>
</dbReference>
<dbReference type="InterPro" id="IPR002303">
    <property type="entry name" value="Valyl-tRNA_ligase"/>
</dbReference>
<dbReference type="Proteomes" id="UP000018735">
    <property type="component" value="Chromosome"/>
</dbReference>
<keyword evidence="2 9" id="KW-0436">Ligase</keyword>
<dbReference type="Gene3D" id="1.10.287.380">
    <property type="entry name" value="Valyl-tRNA synthetase, C-terminal domain"/>
    <property type="match status" value="1"/>
</dbReference>
<dbReference type="PANTHER" id="PTHR11946:SF93">
    <property type="entry name" value="VALINE--TRNA LIGASE, CHLOROPLASTIC_MITOCHONDRIAL 2"/>
    <property type="match status" value="1"/>
</dbReference>
<dbReference type="Gene3D" id="1.10.730.10">
    <property type="entry name" value="Isoleucyl-tRNA Synthetase, Domain 1"/>
    <property type="match status" value="1"/>
</dbReference>
<feature type="coiled-coil region" evidence="9">
    <location>
        <begin position="800"/>
        <end position="855"/>
    </location>
</feature>
<dbReference type="SUPFAM" id="SSF47323">
    <property type="entry name" value="Anticodon-binding domain of a subclass of class I aminoacyl-tRNA synthetases"/>
    <property type="match status" value="1"/>
</dbReference>
<dbReference type="EMBL" id="CP006916">
    <property type="protein sequence ID" value="AHB99827.1"/>
    <property type="molecule type" value="Genomic_DNA"/>
</dbReference>
<evidence type="ECO:0000256" key="4">
    <source>
        <dbReference type="ARBA" id="ARBA00022840"/>
    </source>
</evidence>
<dbReference type="InterPro" id="IPR013155">
    <property type="entry name" value="M/V/L/I-tRNA-synth_anticd-bd"/>
</dbReference>
<comment type="similarity">
    <text evidence="9">Belongs to the class-I aminoacyl-tRNA synthetase family. ValS type 1 subfamily.</text>
</comment>
<dbReference type="InterPro" id="IPR033705">
    <property type="entry name" value="Anticodon_Ia_Val"/>
</dbReference>
<sequence>MKRLKKIDLNQKYDHKTVSEGVVDFWLTSDYANQDSDFCDPNAKPFSIIMPPPNLTGILHIGHAWNLSIQDLIVRYQKLVMGKINWIPGTDHAGIATQTKFESIQKTKEIDYKKDDRTTHFNNIYQWSQESSQTIKNQAKSLGLALNWKKEKFTLSQESNKYVLDVFVKLYQQGYIVKKYTLVNWDTKLNTAISNIEVINKETTQKLHYIKYYLKDSNDYLVIATTRPETIYADVAVFVNPNDQRYLKYHNQMVINPLNNKLIPILVDEYIDMEFGSAVMKCTPGHDHNDYALSKKYQLEELSCINFDGTLNELALEFSGLDLYEARELIVKKLISEGKYVKFEEITSNVGYSDRSNVIVQPLLSKQWFLITTKFVDEIKKLVNNEDQIKIYPKRFLDTINNWLDHNQDWCISRQLVWGHQIPAWYHKDHPDEVIISINSPGDDYYRDGDVLDTWFSSALWPLICFDDGLDQKEFNANFPNSLLVTAYDIVFFWVLRMIFMSWLLKKSIPFHDLLLHGLILDEHNRKMSKSLNNGVDPIQIIDQYGADALRLFLTSNTSPGEDVSYNVEKINAAASFLNKFWNLARYLKLIDESKLTDQPLDSLDHWIMHRFNEVNAGIQDKLKEYRFALSNKQLSNFIWDDFANVYIELNKKAQWSKAKFELANEIFRKLLIMLHPSVPFITEQIYNTFEFSDSKPSIILEKWPGLIKIENALDHFDQIFNLIIKIRNFKQSFDLKNKDTLDLLYKNEVSYIKDLTKYLKAENVNLIKISDQKLDDLFLIATEDNEFYVVYTQDKTKIVDKLVVEIAKLEKEVERSSNIVNNENFKKKAPKEKYEAELKKLSNYQEELKLKQDKLNSLK</sequence>
<dbReference type="InterPro" id="IPR037118">
    <property type="entry name" value="Val-tRNA_synth_C_sf"/>
</dbReference>
<evidence type="ECO:0000259" key="10">
    <source>
        <dbReference type="Pfam" id="PF00133"/>
    </source>
</evidence>
<dbReference type="NCBIfam" id="NF004349">
    <property type="entry name" value="PRK05729.1"/>
    <property type="match status" value="1"/>
</dbReference>
<evidence type="ECO:0000256" key="9">
    <source>
        <dbReference type="HAMAP-Rule" id="MF_02004"/>
    </source>
</evidence>
<feature type="domain" description="Aminoacyl-tRNA synthetase class Ia" evidence="10">
    <location>
        <begin position="23"/>
        <end position="435"/>
    </location>
</feature>
<evidence type="ECO:0000256" key="1">
    <source>
        <dbReference type="ARBA" id="ARBA00022490"/>
    </source>
</evidence>
<evidence type="ECO:0000313" key="12">
    <source>
        <dbReference type="EMBL" id="AHB99827.1"/>
    </source>
</evidence>
<dbReference type="CDD" id="cd07962">
    <property type="entry name" value="Anticodon_Ia_Val"/>
    <property type="match status" value="1"/>
</dbReference>
<dbReference type="InterPro" id="IPR010978">
    <property type="entry name" value="tRNA-bd_arm"/>
</dbReference>
<keyword evidence="5 9" id="KW-0648">Protein biosynthesis</keyword>
<keyword evidence="6 9" id="KW-0175">Coiled coil</keyword>
<dbReference type="InterPro" id="IPR014729">
    <property type="entry name" value="Rossmann-like_a/b/a_fold"/>
</dbReference>
<dbReference type="SUPFAM" id="SSF50677">
    <property type="entry name" value="ValRS/IleRS/LeuRS editing domain"/>
    <property type="match status" value="1"/>
</dbReference>
<comment type="subcellular location">
    <subcellularLocation>
        <location evidence="9">Cytoplasm</location>
    </subcellularLocation>
</comment>
<proteinExistence type="inferred from homology"/>
<name>A0A0F6CL55_MYCGL</name>
<dbReference type="InterPro" id="IPR001412">
    <property type="entry name" value="aa-tRNA-synth_I_CS"/>
</dbReference>
<keyword evidence="3 9" id="KW-0547">Nucleotide-binding</keyword>
<feature type="short sequence motif" description="'HIGH' region" evidence="9">
    <location>
        <begin position="53"/>
        <end position="63"/>
    </location>
</feature>
<dbReference type="RefSeq" id="WP_011884841.1">
    <property type="nucleotide sequence ID" value="NC_023030.2"/>
</dbReference>
<evidence type="ECO:0000256" key="8">
    <source>
        <dbReference type="ARBA" id="ARBA00047552"/>
    </source>
</evidence>
<dbReference type="EC" id="6.1.1.9" evidence="9"/>
<dbReference type="AlphaFoldDB" id="A0A0F6CL55"/>
<dbReference type="InterPro" id="IPR009080">
    <property type="entry name" value="tRNAsynth_Ia_anticodon-bd"/>
</dbReference>
<dbReference type="Gene3D" id="3.40.50.620">
    <property type="entry name" value="HUPs"/>
    <property type="match status" value="2"/>
</dbReference>
<feature type="binding site" evidence="9">
    <location>
        <position position="530"/>
    </location>
    <ligand>
        <name>ATP</name>
        <dbReference type="ChEBI" id="CHEBI:30616"/>
    </ligand>
</feature>
<evidence type="ECO:0000259" key="11">
    <source>
        <dbReference type="Pfam" id="PF08264"/>
    </source>
</evidence>
<feature type="short sequence motif" description="'KMSKS' region" evidence="9">
    <location>
        <begin position="527"/>
        <end position="531"/>
    </location>
</feature>
<dbReference type="GO" id="GO:0005524">
    <property type="term" value="F:ATP binding"/>
    <property type="evidence" value="ECO:0007669"/>
    <property type="project" value="UniProtKB-UniRule"/>
</dbReference>
<keyword evidence="1 9" id="KW-0963">Cytoplasm</keyword>
<dbReference type="Pfam" id="PF08264">
    <property type="entry name" value="Anticodon_1"/>
    <property type="match status" value="1"/>
</dbReference>
<gene>
    <name evidence="9 12" type="primary">valS</name>
    <name evidence="12" type="ORF">GCW_03220</name>
</gene>
<dbReference type="HAMAP" id="MF_02004">
    <property type="entry name" value="Val_tRNA_synth_type1"/>
    <property type="match status" value="1"/>
</dbReference>
<feature type="domain" description="Methionyl/Valyl/Leucyl/Isoleucyl-tRNA synthetase anticodon-binding" evidence="11">
    <location>
        <begin position="605"/>
        <end position="743"/>
    </location>
</feature>
<evidence type="ECO:0000256" key="3">
    <source>
        <dbReference type="ARBA" id="ARBA00022741"/>
    </source>
</evidence>
<dbReference type="HOGENOM" id="CLU_001493_0_2_14"/>
<dbReference type="PRINTS" id="PR00986">
    <property type="entry name" value="TRNASYNTHVAL"/>
</dbReference>
<dbReference type="KEGG" id="mgz:GCW_03220"/>
<dbReference type="GO" id="GO:0006438">
    <property type="term" value="P:valyl-tRNA aminoacylation"/>
    <property type="evidence" value="ECO:0007669"/>
    <property type="project" value="UniProtKB-UniRule"/>
</dbReference>
<dbReference type="eggNOG" id="COG0525">
    <property type="taxonomic scope" value="Bacteria"/>
</dbReference>
<reference evidence="12 13" key="1">
    <citation type="journal article" date="2011" name="PLoS ONE">
        <title>Core proteome of the minimal cell: comparative proteomics of three mollicute species.</title>
        <authorList>
            <person name="Fisunov G.Y."/>
            <person name="Alexeev D.G."/>
            <person name="Bazaleev N.A."/>
            <person name="Ladygina V.G."/>
            <person name="Galyamina M.A."/>
            <person name="Kondratov I.G."/>
            <person name="Zhukova N.A."/>
            <person name="Serebryakova M.V."/>
            <person name="Demina I.A."/>
            <person name="Govorun V.M."/>
        </authorList>
    </citation>
    <scope>NUCLEOTIDE SEQUENCE [LARGE SCALE GENOMIC DNA]</scope>
    <source>
        <strain evidence="12 13">S6</strain>
    </source>
</reference>
<evidence type="ECO:0000313" key="13">
    <source>
        <dbReference type="Proteomes" id="UP000018735"/>
    </source>
</evidence>
<comment type="domain">
    <text evidence="9">The C-terminal coiled-coil domain is crucial for aminoacylation activity.</text>
</comment>
<comment type="function">
    <text evidence="9">Catalyzes the attachment of valine to tRNA(Val). As ValRS can inadvertently accommodate and process structurally similar amino acids such as threonine, to avoid such errors, it has a 'posttransfer' editing activity that hydrolyzes mischarged Thr-tRNA(Val) in a tRNA-dependent manner.</text>
</comment>
<dbReference type="NCBIfam" id="TIGR00422">
    <property type="entry name" value="valS"/>
    <property type="match status" value="1"/>
</dbReference>
<protein>
    <recommendedName>
        <fullName evidence="9">Valine--tRNA ligase</fullName>
        <ecNumber evidence="9">6.1.1.9</ecNumber>
    </recommendedName>
    <alternativeName>
        <fullName evidence="9">Valyl-tRNA synthetase</fullName>
        <shortName evidence="9">ValRS</shortName>
    </alternativeName>
</protein>
<organism evidence="12 13">
    <name type="scientific">Mycoplasmoides gallisepticum S6</name>
    <dbReference type="NCBI Taxonomy" id="1006581"/>
    <lineage>
        <taxon>Bacteria</taxon>
        <taxon>Bacillati</taxon>
        <taxon>Mycoplasmatota</taxon>
        <taxon>Mycoplasmoidales</taxon>
        <taxon>Mycoplasmoidaceae</taxon>
        <taxon>Mycoplasmoides</taxon>
    </lineage>
</organism>
<comment type="subunit">
    <text evidence="9">Monomer.</text>
</comment>
<evidence type="ECO:0000256" key="5">
    <source>
        <dbReference type="ARBA" id="ARBA00022917"/>
    </source>
</evidence>
<dbReference type="PROSITE" id="PS00178">
    <property type="entry name" value="AA_TRNA_LIGASE_I"/>
    <property type="match status" value="1"/>
</dbReference>
<dbReference type="Pfam" id="PF00133">
    <property type="entry name" value="tRNA-synt_1"/>
    <property type="match status" value="2"/>
</dbReference>
<keyword evidence="4 9" id="KW-0067">ATP-binding</keyword>
<comment type="domain">
    <text evidence="9">ValRS has two distinct active sites: one for aminoacylation and one for editing. The misactivated threonine is translocated from the active site to the editing site.</text>
</comment>
<dbReference type="GO" id="GO:0002161">
    <property type="term" value="F:aminoacyl-tRNA deacylase activity"/>
    <property type="evidence" value="ECO:0007669"/>
    <property type="project" value="InterPro"/>
</dbReference>